<evidence type="ECO:0000313" key="2">
    <source>
        <dbReference type="EMBL" id="CUU39006.1"/>
    </source>
</evidence>
<evidence type="ECO:0000256" key="1">
    <source>
        <dbReference type="SAM" id="Phobius"/>
    </source>
</evidence>
<keyword evidence="1" id="KW-0812">Transmembrane</keyword>
<keyword evidence="1" id="KW-0472">Membrane</keyword>
<evidence type="ECO:0000313" key="3">
    <source>
        <dbReference type="EMBL" id="TLD78255.1"/>
    </source>
</evidence>
<keyword evidence="4" id="KW-1185">Reference proteome</keyword>
<reference evidence="2" key="3">
    <citation type="submission" date="2015-11" db="EMBL/GenBank/DDBJ databases">
        <authorList>
            <person name="Zhang Y."/>
            <person name="Guo Z."/>
        </authorList>
    </citation>
    <scope>NUCLEOTIDE SEQUENCE</scope>
    <source>
        <strain evidence="2">1</strain>
    </source>
</reference>
<gene>
    <name evidence="2" type="ORF">BN2458_PEG0119</name>
    <name evidence="3" type="ORF">LS75_006500</name>
</gene>
<sequence>MKLKYYVVFAAIFMLIVGVYVYDLESASYTYHLPFSQMSITLPVALWVVLIVALFFVATLVVFASAWAKDLLENYHRKNDYNKLLSQINEQALNQDIKNRVFKRKAFGDLSKILQRFYLKPRLDSVESFNRKIDTLFENYKDVMSGKVVDLKSYHLSRDNKFNMQNIKNKIQANYEKGFKILEENYPDELKRFAATEIIKNAKLKEIESIAPLLNGDNVDKPIAQEIFKLYLKNTKDIKPANIYALMKKTNTSAMDYVRYAISSKGELAPDEWIRFFEGCADNDENAEMAFFYVLFELEMIDKAKERHRSHSKGEYKIIDAYLDLRSLGKHYPFDIFLLQPQV</sequence>
<dbReference type="EMBL" id="JRPF02000007">
    <property type="protein sequence ID" value="TLD78255.1"/>
    <property type="molecule type" value="Genomic_DNA"/>
</dbReference>
<reference evidence="5" key="2">
    <citation type="submission" date="2015-11" db="EMBL/GenBank/DDBJ databases">
        <authorList>
            <person name="Anvar S.Y."/>
        </authorList>
    </citation>
    <scope>NUCLEOTIDE SEQUENCE [LARGE SCALE GENOMIC DNA]</scope>
</reference>
<protein>
    <recommendedName>
        <fullName evidence="6">Periplasmic protein</fullName>
    </recommendedName>
</protein>
<evidence type="ECO:0000313" key="5">
    <source>
        <dbReference type="Proteomes" id="UP000064525"/>
    </source>
</evidence>
<reference evidence="3 4" key="1">
    <citation type="journal article" date="2014" name="Genome Announc.">
        <title>Draft genome sequences of eight enterohepatic helicobacter species isolated from both laboratory and wild rodents.</title>
        <authorList>
            <person name="Sheh A."/>
            <person name="Shen Z."/>
            <person name="Fox J.G."/>
        </authorList>
    </citation>
    <scope>NUCLEOTIDE SEQUENCE [LARGE SCALE GENOMIC DNA]</scope>
    <source>
        <strain evidence="3 4">MIT 98-6810</strain>
    </source>
</reference>
<keyword evidence="1" id="KW-1133">Transmembrane helix</keyword>
<proteinExistence type="predicted"/>
<dbReference type="OrthoDB" id="5338103at2"/>
<dbReference type="EMBL" id="LN907858">
    <property type="protein sequence ID" value="CUU39006.1"/>
    <property type="molecule type" value="Genomic_DNA"/>
</dbReference>
<dbReference type="STRING" id="76936.BN2458_PEG0119"/>
<dbReference type="AlphaFoldDB" id="A0A099UI25"/>
<dbReference type="PATRIC" id="fig|76936.10.peg.116"/>
<dbReference type="Proteomes" id="UP000029925">
    <property type="component" value="Unassembled WGS sequence"/>
</dbReference>
<dbReference type="KEGG" id="hty:BN2458_PEG0119"/>
<feature type="transmembrane region" description="Helical" evidence="1">
    <location>
        <begin position="44"/>
        <end position="68"/>
    </location>
</feature>
<dbReference type="Proteomes" id="UP000064525">
    <property type="component" value="Chromosome I"/>
</dbReference>
<accession>A0A099UI25</accession>
<evidence type="ECO:0008006" key="6">
    <source>
        <dbReference type="Google" id="ProtNLM"/>
    </source>
</evidence>
<feature type="transmembrane region" description="Helical" evidence="1">
    <location>
        <begin position="5"/>
        <end position="24"/>
    </location>
</feature>
<evidence type="ECO:0000313" key="4">
    <source>
        <dbReference type="Proteomes" id="UP000029925"/>
    </source>
</evidence>
<organism evidence="2 5">
    <name type="scientific">Helicobacter typhlonius</name>
    <dbReference type="NCBI Taxonomy" id="76936"/>
    <lineage>
        <taxon>Bacteria</taxon>
        <taxon>Pseudomonadati</taxon>
        <taxon>Campylobacterota</taxon>
        <taxon>Epsilonproteobacteria</taxon>
        <taxon>Campylobacterales</taxon>
        <taxon>Helicobacteraceae</taxon>
        <taxon>Helicobacter</taxon>
    </lineage>
</organism>
<dbReference type="RefSeq" id="WP_034325889.1">
    <property type="nucleotide sequence ID" value="NZ_CAJTQN010000008.1"/>
</dbReference>
<name>A0A099UI25_9HELI</name>
<dbReference type="GeneID" id="78150483"/>